<dbReference type="EMBL" id="OM869501">
    <property type="protein sequence ID" value="UPW40815.1"/>
    <property type="molecule type" value="Genomic_DNA"/>
</dbReference>
<evidence type="ECO:0000313" key="2">
    <source>
        <dbReference type="EMBL" id="UPW40815.1"/>
    </source>
</evidence>
<protein>
    <submittedName>
        <fullName evidence="2">Replication initiator protein</fullName>
    </submittedName>
</protein>
<proteinExistence type="predicted"/>
<feature type="domain" description="Replication-associated protein ORF2/G2P" evidence="1">
    <location>
        <begin position="42"/>
        <end position="169"/>
    </location>
</feature>
<accession>A0A976R7U6</accession>
<dbReference type="InterPro" id="IPR056906">
    <property type="entry name" value="ORF2/G2P_dom"/>
</dbReference>
<sequence>MADIELPFEAYEAYFLSRREYSRVADWTDRVICESLNHAESCVVTLTYNDQHLPAHGWLCKRDLQLFFKRVRKVYKIRYFACGEYGSKGQRPHYHVIIFGWCPKDIQYFFYRDGVRYYLSLEMQRFWSIFHRKDKEHYSDWYEPIGNILVCPRLTRKVIPYTCKYMQKFNEIPIDFPRPFLVMSRKPGIGECAINRGAVDLVTDKFYVDGKARRIPRYYLDKLYHAEVEQKDPLVYGYDFREQQLEPIGDQLKAWKQFLRDNTLISQIREKRRRYYSMTYLKPYDYVNKVRRFWSRKTERK</sequence>
<evidence type="ECO:0000259" key="1">
    <source>
        <dbReference type="Pfam" id="PF23343"/>
    </source>
</evidence>
<dbReference type="Pfam" id="PF23343">
    <property type="entry name" value="REP_ORF2-G2P"/>
    <property type="match status" value="1"/>
</dbReference>
<organism evidence="2">
    <name type="scientific">Sigmofec virus UA08Rod_6727</name>
    <dbReference type="NCBI Taxonomy" id="2929238"/>
    <lineage>
        <taxon>Viruses</taxon>
        <taxon>Monodnaviria</taxon>
        <taxon>Sangervirae</taxon>
        <taxon>Phixviricota</taxon>
        <taxon>Malgrandaviricetes</taxon>
        <taxon>Petitvirales</taxon>
        <taxon>Microviridae</taxon>
    </lineage>
</organism>
<name>A0A976R7U6_9VIRU</name>
<reference evidence="2" key="1">
    <citation type="submission" date="2022-02" db="EMBL/GenBank/DDBJ databases">
        <title>Towards deciphering the DNA virus diversity associated with rodent species in the families Cricetidae and Heteromyidae.</title>
        <authorList>
            <person name="Lund M."/>
            <person name="Larsen B.B."/>
            <person name="Gryseels S."/>
            <person name="Kraberger S."/>
            <person name="Rowsey D.M."/>
            <person name="Steger L."/>
            <person name="Yule K.M."/>
            <person name="Upham N.S."/>
            <person name="Worobey M."/>
            <person name="Van Doorslaer K."/>
            <person name="Varsani A."/>
        </authorList>
    </citation>
    <scope>NUCLEOTIDE SEQUENCE</scope>
    <source>
        <strain evidence="2">UA08Rod_6727</strain>
    </source>
</reference>